<protein>
    <submittedName>
        <fullName evidence="1">Uncharacterized protein</fullName>
    </submittedName>
</protein>
<sequence>MMIRLCQDGRAYVWKGAWQQYRVSRHLCSGHVIICCSPLNNIVLVDFPPILLLELGMAAFIPPKIKVVHAANEIEVVGVEKVITNYDKRVNEVRANFILVDVLGVYAMMVHFREMQGLRAERCLATIQSHPSFSLCYHVSASLEQQGPVDLASYVLLELGVAAPNLDGDSVIAAENAEYVLGAPVLVESVENTHILIEPVENRNYNETVELYLATSVLCTVSD</sequence>
<evidence type="ECO:0000313" key="1">
    <source>
        <dbReference type="EMBL" id="PON90644.1"/>
    </source>
</evidence>
<dbReference type="AlphaFoldDB" id="A0A2P5EYN4"/>
<dbReference type="Proteomes" id="UP000237000">
    <property type="component" value="Unassembled WGS sequence"/>
</dbReference>
<comment type="caution">
    <text evidence="1">The sequence shown here is derived from an EMBL/GenBank/DDBJ whole genome shotgun (WGS) entry which is preliminary data.</text>
</comment>
<dbReference type="EMBL" id="JXTC01000081">
    <property type="protein sequence ID" value="PON90644.1"/>
    <property type="molecule type" value="Genomic_DNA"/>
</dbReference>
<reference evidence="2" key="1">
    <citation type="submission" date="2016-06" db="EMBL/GenBank/DDBJ databases">
        <title>Parallel loss of symbiosis genes in relatives of nitrogen-fixing non-legume Parasponia.</title>
        <authorList>
            <person name="Van Velzen R."/>
            <person name="Holmer R."/>
            <person name="Bu F."/>
            <person name="Rutten L."/>
            <person name="Van Zeijl A."/>
            <person name="Liu W."/>
            <person name="Santuari L."/>
            <person name="Cao Q."/>
            <person name="Sharma T."/>
            <person name="Shen D."/>
            <person name="Roswanjaya Y."/>
            <person name="Wardhani T."/>
            <person name="Kalhor M.S."/>
            <person name="Jansen J."/>
            <person name="Van den Hoogen J."/>
            <person name="Gungor B."/>
            <person name="Hartog M."/>
            <person name="Hontelez J."/>
            <person name="Verver J."/>
            <person name="Yang W.-C."/>
            <person name="Schijlen E."/>
            <person name="Repin R."/>
            <person name="Schilthuizen M."/>
            <person name="Schranz E."/>
            <person name="Heidstra R."/>
            <person name="Miyata K."/>
            <person name="Fedorova E."/>
            <person name="Kohlen W."/>
            <person name="Bisseling T."/>
            <person name="Smit S."/>
            <person name="Geurts R."/>
        </authorList>
    </citation>
    <scope>NUCLEOTIDE SEQUENCE [LARGE SCALE GENOMIC DNA]</scope>
    <source>
        <strain evidence="2">cv. RG33-2</strain>
    </source>
</reference>
<accession>A0A2P5EYN4</accession>
<evidence type="ECO:0000313" key="2">
    <source>
        <dbReference type="Proteomes" id="UP000237000"/>
    </source>
</evidence>
<gene>
    <name evidence="1" type="ORF">TorRG33x02_135010</name>
</gene>
<proteinExistence type="predicted"/>
<name>A0A2P5EYN4_TREOI</name>
<organism evidence="1 2">
    <name type="scientific">Trema orientale</name>
    <name type="common">Charcoal tree</name>
    <name type="synonym">Celtis orientalis</name>
    <dbReference type="NCBI Taxonomy" id="63057"/>
    <lineage>
        <taxon>Eukaryota</taxon>
        <taxon>Viridiplantae</taxon>
        <taxon>Streptophyta</taxon>
        <taxon>Embryophyta</taxon>
        <taxon>Tracheophyta</taxon>
        <taxon>Spermatophyta</taxon>
        <taxon>Magnoliopsida</taxon>
        <taxon>eudicotyledons</taxon>
        <taxon>Gunneridae</taxon>
        <taxon>Pentapetalae</taxon>
        <taxon>rosids</taxon>
        <taxon>fabids</taxon>
        <taxon>Rosales</taxon>
        <taxon>Cannabaceae</taxon>
        <taxon>Trema</taxon>
    </lineage>
</organism>
<dbReference type="InParanoid" id="A0A2P5EYN4"/>
<keyword evidence="2" id="KW-1185">Reference proteome</keyword>